<feature type="compositionally biased region" description="Polar residues" evidence="1">
    <location>
        <begin position="9"/>
        <end position="27"/>
    </location>
</feature>
<protein>
    <submittedName>
        <fullName evidence="2">Uncharacterized protein</fullName>
    </submittedName>
</protein>
<evidence type="ECO:0000313" key="2">
    <source>
        <dbReference type="EMBL" id="EMB16753.1"/>
    </source>
</evidence>
<proteinExistence type="predicted"/>
<feature type="region of interest" description="Disordered" evidence="1">
    <location>
        <begin position="1"/>
        <end position="54"/>
    </location>
</feature>
<reference evidence="2" key="1">
    <citation type="submission" date="2012-11" db="EMBL/GenBank/DDBJ databases">
        <title>Permanent draft genomes of Rhodopirellula europaea strain SH398 and 6C.</title>
        <authorList>
            <person name="Richter M."/>
            <person name="Richter-Heitmann T."/>
            <person name="Frank C."/>
            <person name="Harder J."/>
            <person name="Glockner F.O."/>
        </authorList>
    </citation>
    <scope>NUCLEOTIDE SEQUENCE</scope>
    <source>
        <strain evidence="2">6C</strain>
    </source>
</reference>
<comment type="caution">
    <text evidence="2">The sequence shown here is derived from an EMBL/GenBank/DDBJ whole genome shotgun (WGS) entry which is preliminary data.</text>
</comment>
<dbReference type="PATRIC" id="fig|1263867.3.peg.2740"/>
<reference evidence="2" key="2">
    <citation type="journal article" date="2013" name="Mar. Genomics">
        <title>Expression of sulfatases in Rhodopirellula baltica and the diversity of sulfatases in the genus Rhodopirellula.</title>
        <authorList>
            <person name="Wegner C.E."/>
            <person name="Richter-Heitmann T."/>
            <person name="Klindworth A."/>
            <person name="Klockow C."/>
            <person name="Richter M."/>
            <person name="Achstetter T."/>
            <person name="Glockner F.O."/>
            <person name="Harder J."/>
        </authorList>
    </citation>
    <scope>NUCLEOTIDE SEQUENCE [LARGE SCALE GENOMIC DNA]</scope>
    <source>
        <strain evidence="2">6C</strain>
    </source>
</reference>
<keyword evidence="3" id="KW-1185">Reference proteome</keyword>
<sequence>MSLLPLNRQMHSTRMSPQQSSRGSEATSGADAKRPTVHSPIWPESTASGAWSGENWGHRDGADSYLDLHNCFTKLF</sequence>
<name>M2B4T3_9BACT</name>
<evidence type="ECO:0000313" key="3">
    <source>
        <dbReference type="Proteomes" id="UP000011529"/>
    </source>
</evidence>
<accession>M2B4T3</accession>
<dbReference type="EMBL" id="ANMO01000117">
    <property type="protein sequence ID" value="EMB16753.1"/>
    <property type="molecule type" value="Genomic_DNA"/>
</dbReference>
<evidence type="ECO:0000256" key="1">
    <source>
        <dbReference type="SAM" id="MobiDB-lite"/>
    </source>
</evidence>
<dbReference type="AlphaFoldDB" id="M2B4T3"/>
<gene>
    <name evidence="2" type="ORF">RE6C_02568</name>
</gene>
<organism evidence="2 3">
    <name type="scientific">Rhodopirellula europaea 6C</name>
    <dbReference type="NCBI Taxonomy" id="1263867"/>
    <lineage>
        <taxon>Bacteria</taxon>
        <taxon>Pseudomonadati</taxon>
        <taxon>Planctomycetota</taxon>
        <taxon>Planctomycetia</taxon>
        <taxon>Pirellulales</taxon>
        <taxon>Pirellulaceae</taxon>
        <taxon>Rhodopirellula</taxon>
    </lineage>
</organism>
<dbReference type="Proteomes" id="UP000011529">
    <property type="component" value="Unassembled WGS sequence"/>
</dbReference>